<organism evidence="6 7">
    <name type="scientific">Rubrivivax gelatinosus</name>
    <name type="common">Rhodocyclus gelatinosus</name>
    <name type="synonym">Rhodopseudomonas gelatinosa</name>
    <dbReference type="NCBI Taxonomy" id="28068"/>
    <lineage>
        <taxon>Bacteria</taxon>
        <taxon>Pseudomonadati</taxon>
        <taxon>Pseudomonadota</taxon>
        <taxon>Betaproteobacteria</taxon>
        <taxon>Burkholderiales</taxon>
        <taxon>Sphaerotilaceae</taxon>
        <taxon>Rubrivivax</taxon>
    </lineage>
</organism>
<evidence type="ECO:0000313" key="6">
    <source>
        <dbReference type="EMBL" id="MBK1715169.1"/>
    </source>
</evidence>
<dbReference type="Pfam" id="PF01925">
    <property type="entry name" value="TauE"/>
    <property type="match status" value="1"/>
</dbReference>
<reference evidence="6" key="1">
    <citation type="submission" date="2017-08" db="EMBL/GenBank/DDBJ databases">
        <authorList>
            <person name="Imhoff J.F."/>
            <person name="Rahn T."/>
            <person name="Kuenzel S."/>
            <person name="Neulinger S.C."/>
        </authorList>
    </citation>
    <scope>NUCLEOTIDE SEQUENCE</scope>
    <source>
        <strain evidence="6">IM 151</strain>
    </source>
</reference>
<sequence length="278" mass="27991">MDSLIAGHSLPWLLALGAALLATGLLAGLLAGLLGVGGGIVIVPVLFHLFTLLEVDPSVRMHVAVGTSLATIIPTSITSALAHRRRGNLSPQLLRPLLPWVVLGVVLGNVASVWLDGRVLTTVFAAIAVLVAANMALAREGFAVGDGLPGVPGTALIGGSIGGVSTLMGIGGGTLSVPVLAALRTPMHTAVGTGAMLGTVISIPGAIGFALSGIGVPLRPPGSLGYVNLLGFALIVPATMLTAGLGARLASRIDARRLRRLFALFLALTAARMAWSLA</sequence>
<feature type="transmembrane region" description="Helical" evidence="5">
    <location>
        <begin position="62"/>
        <end position="82"/>
    </location>
</feature>
<reference evidence="6" key="2">
    <citation type="journal article" date="2020" name="Microorganisms">
        <title>Osmotic Adaptation and Compatible Solute Biosynthesis of Phototrophic Bacteria as Revealed from Genome Analyses.</title>
        <authorList>
            <person name="Imhoff J.F."/>
            <person name="Rahn T."/>
            <person name="Kunzel S."/>
            <person name="Keller A."/>
            <person name="Neulinger S.C."/>
        </authorList>
    </citation>
    <scope>NUCLEOTIDE SEQUENCE</scope>
    <source>
        <strain evidence="6">IM 151</strain>
    </source>
</reference>
<feature type="transmembrane region" description="Helical" evidence="5">
    <location>
        <begin position="12"/>
        <end position="30"/>
    </location>
</feature>
<gene>
    <name evidence="6" type="ORF">CKO43_20630</name>
</gene>
<dbReference type="Proteomes" id="UP001041814">
    <property type="component" value="Unassembled WGS sequence"/>
</dbReference>
<dbReference type="PANTHER" id="PTHR43483">
    <property type="entry name" value="MEMBRANE TRANSPORTER PROTEIN HI_0806-RELATED"/>
    <property type="match status" value="1"/>
</dbReference>
<dbReference type="PANTHER" id="PTHR43483:SF3">
    <property type="entry name" value="MEMBRANE TRANSPORTER PROTEIN HI_0806-RELATED"/>
    <property type="match status" value="1"/>
</dbReference>
<comment type="similarity">
    <text evidence="5">Belongs to the 4-toluene sulfonate uptake permease (TSUP) (TC 2.A.102) family.</text>
</comment>
<keyword evidence="3 5" id="KW-1133">Transmembrane helix</keyword>
<proteinExistence type="inferred from homology"/>
<feature type="transmembrane region" description="Helical" evidence="5">
    <location>
        <begin position="36"/>
        <end position="55"/>
    </location>
</feature>
<keyword evidence="4 5" id="KW-0472">Membrane</keyword>
<accession>A0ABS1DZI5</accession>
<feature type="transmembrane region" description="Helical" evidence="5">
    <location>
        <begin position="224"/>
        <end position="246"/>
    </location>
</feature>
<feature type="transmembrane region" description="Helical" evidence="5">
    <location>
        <begin position="195"/>
        <end position="218"/>
    </location>
</feature>
<dbReference type="EMBL" id="NRRU01000101">
    <property type="protein sequence ID" value="MBK1715169.1"/>
    <property type="molecule type" value="Genomic_DNA"/>
</dbReference>
<comment type="subcellular location">
    <subcellularLocation>
        <location evidence="5">Cell membrane</location>
        <topology evidence="5">Multi-pass membrane protein</topology>
    </subcellularLocation>
    <subcellularLocation>
        <location evidence="1">Membrane</location>
        <topology evidence="1">Multi-pass membrane protein</topology>
    </subcellularLocation>
</comment>
<comment type="caution">
    <text evidence="6">The sequence shown here is derived from an EMBL/GenBank/DDBJ whole genome shotgun (WGS) entry which is preliminary data.</text>
</comment>
<protein>
    <recommendedName>
        <fullName evidence="5">Probable membrane transporter protein</fullName>
    </recommendedName>
</protein>
<dbReference type="InterPro" id="IPR002781">
    <property type="entry name" value="TM_pro_TauE-like"/>
</dbReference>
<keyword evidence="7" id="KW-1185">Reference proteome</keyword>
<feature type="transmembrane region" description="Helical" evidence="5">
    <location>
        <begin position="157"/>
        <end position="183"/>
    </location>
</feature>
<evidence type="ECO:0000256" key="2">
    <source>
        <dbReference type="ARBA" id="ARBA00022692"/>
    </source>
</evidence>
<keyword evidence="5" id="KW-1003">Cell membrane</keyword>
<feature type="transmembrane region" description="Helical" evidence="5">
    <location>
        <begin position="97"/>
        <end position="115"/>
    </location>
</feature>
<evidence type="ECO:0000256" key="4">
    <source>
        <dbReference type="ARBA" id="ARBA00023136"/>
    </source>
</evidence>
<keyword evidence="2 5" id="KW-0812">Transmembrane</keyword>
<feature type="transmembrane region" description="Helical" evidence="5">
    <location>
        <begin position="258"/>
        <end position="275"/>
    </location>
</feature>
<name>A0ABS1DZI5_RUBGE</name>
<evidence type="ECO:0000256" key="3">
    <source>
        <dbReference type="ARBA" id="ARBA00022989"/>
    </source>
</evidence>
<evidence type="ECO:0000256" key="5">
    <source>
        <dbReference type="RuleBase" id="RU363041"/>
    </source>
</evidence>
<evidence type="ECO:0000256" key="1">
    <source>
        <dbReference type="ARBA" id="ARBA00004141"/>
    </source>
</evidence>
<feature type="transmembrane region" description="Helical" evidence="5">
    <location>
        <begin position="120"/>
        <end position="137"/>
    </location>
</feature>
<evidence type="ECO:0000313" key="7">
    <source>
        <dbReference type="Proteomes" id="UP001041814"/>
    </source>
</evidence>
<dbReference type="RefSeq" id="WP_242477990.1">
    <property type="nucleotide sequence ID" value="NZ_NRRT01000035.1"/>
</dbReference>